<evidence type="ECO:0000256" key="1">
    <source>
        <dbReference type="SAM" id="MobiDB-lite"/>
    </source>
</evidence>
<protein>
    <submittedName>
        <fullName evidence="2">Uncharacterized protein</fullName>
    </submittedName>
</protein>
<dbReference type="EMBL" id="VSRR010003331">
    <property type="protein sequence ID" value="MPC35716.1"/>
    <property type="molecule type" value="Genomic_DNA"/>
</dbReference>
<reference evidence="2 3" key="1">
    <citation type="submission" date="2019-05" db="EMBL/GenBank/DDBJ databases">
        <title>Another draft genome of Portunus trituberculatus and its Hox gene families provides insights of decapod evolution.</title>
        <authorList>
            <person name="Jeong J.-H."/>
            <person name="Song I."/>
            <person name="Kim S."/>
            <person name="Choi T."/>
            <person name="Kim D."/>
            <person name="Ryu S."/>
            <person name="Kim W."/>
        </authorList>
    </citation>
    <scope>NUCLEOTIDE SEQUENCE [LARGE SCALE GENOMIC DNA]</scope>
    <source>
        <tissue evidence="2">Muscle</tissue>
    </source>
</reference>
<evidence type="ECO:0000313" key="2">
    <source>
        <dbReference type="EMBL" id="MPC35716.1"/>
    </source>
</evidence>
<name>A0A5B7ER71_PORTR</name>
<evidence type="ECO:0000313" key="3">
    <source>
        <dbReference type="Proteomes" id="UP000324222"/>
    </source>
</evidence>
<organism evidence="2 3">
    <name type="scientific">Portunus trituberculatus</name>
    <name type="common">Swimming crab</name>
    <name type="synonym">Neptunus trituberculatus</name>
    <dbReference type="NCBI Taxonomy" id="210409"/>
    <lineage>
        <taxon>Eukaryota</taxon>
        <taxon>Metazoa</taxon>
        <taxon>Ecdysozoa</taxon>
        <taxon>Arthropoda</taxon>
        <taxon>Crustacea</taxon>
        <taxon>Multicrustacea</taxon>
        <taxon>Malacostraca</taxon>
        <taxon>Eumalacostraca</taxon>
        <taxon>Eucarida</taxon>
        <taxon>Decapoda</taxon>
        <taxon>Pleocyemata</taxon>
        <taxon>Brachyura</taxon>
        <taxon>Eubrachyura</taxon>
        <taxon>Portunoidea</taxon>
        <taxon>Portunidae</taxon>
        <taxon>Portuninae</taxon>
        <taxon>Portunus</taxon>
    </lineage>
</organism>
<proteinExistence type="predicted"/>
<gene>
    <name evidence="2" type="ORF">E2C01_029150</name>
</gene>
<keyword evidence="3" id="KW-1185">Reference proteome</keyword>
<comment type="caution">
    <text evidence="2">The sequence shown here is derived from an EMBL/GenBank/DDBJ whole genome shotgun (WGS) entry which is preliminary data.</text>
</comment>
<sequence>MTKRVTNVTDGGQLHFPFYTTTTCPPNTSPLTAPPTPHLSFLFSRDVYTFSHADAGKNQSHAPQRRGEAVRRKRNSSIRA</sequence>
<accession>A0A5B7ER71</accession>
<feature type="region of interest" description="Disordered" evidence="1">
    <location>
        <begin position="53"/>
        <end position="80"/>
    </location>
</feature>
<dbReference type="AlphaFoldDB" id="A0A5B7ER71"/>
<feature type="compositionally biased region" description="Basic residues" evidence="1">
    <location>
        <begin position="71"/>
        <end position="80"/>
    </location>
</feature>
<dbReference type="Proteomes" id="UP000324222">
    <property type="component" value="Unassembled WGS sequence"/>
</dbReference>